<proteinExistence type="predicted"/>
<accession>A0A811UKW3</accession>
<keyword evidence="3" id="KW-1185">Reference proteome</keyword>
<feature type="signal peptide" evidence="1">
    <location>
        <begin position="1"/>
        <end position="24"/>
    </location>
</feature>
<evidence type="ECO:0000256" key="1">
    <source>
        <dbReference type="SAM" id="SignalP"/>
    </source>
</evidence>
<protein>
    <submittedName>
        <fullName evidence="2">(Mediterranean fruit fly) hypothetical protein</fullName>
    </submittedName>
</protein>
<name>A0A811UKW3_CERCA</name>
<keyword evidence="1" id="KW-0732">Signal</keyword>
<dbReference type="EMBL" id="CAJHJT010000012">
    <property type="protein sequence ID" value="CAD6999391.1"/>
    <property type="molecule type" value="Genomic_DNA"/>
</dbReference>
<comment type="caution">
    <text evidence="2">The sequence shown here is derived from an EMBL/GenBank/DDBJ whole genome shotgun (WGS) entry which is preliminary data.</text>
</comment>
<reference evidence="2" key="1">
    <citation type="submission" date="2020-11" db="EMBL/GenBank/DDBJ databases">
        <authorList>
            <person name="Whitehead M."/>
        </authorList>
    </citation>
    <scope>NUCLEOTIDE SEQUENCE</scope>
    <source>
        <strain evidence="2">EGII</strain>
    </source>
</reference>
<sequence>MDGWLSTVYVVTFVLLTLARACQAFGLWTGGGNSPTGVNASTEEYKVERAGTRTRLVSSDGLHVTLMIMQVKYHLEQDPSGLEWQKIEEVSSTA</sequence>
<dbReference type="AlphaFoldDB" id="A0A811UKW3"/>
<evidence type="ECO:0000313" key="3">
    <source>
        <dbReference type="Proteomes" id="UP000606786"/>
    </source>
</evidence>
<gene>
    <name evidence="2" type="ORF">CCAP1982_LOCUS7917</name>
</gene>
<evidence type="ECO:0000313" key="2">
    <source>
        <dbReference type="EMBL" id="CAD6999391.1"/>
    </source>
</evidence>
<feature type="chain" id="PRO_5032602025" evidence="1">
    <location>
        <begin position="25"/>
        <end position="94"/>
    </location>
</feature>
<organism evidence="2 3">
    <name type="scientific">Ceratitis capitata</name>
    <name type="common">Mediterranean fruit fly</name>
    <name type="synonym">Tephritis capitata</name>
    <dbReference type="NCBI Taxonomy" id="7213"/>
    <lineage>
        <taxon>Eukaryota</taxon>
        <taxon>Metazoa</taxon>
        <taxon>Ecdysozoa</taxon>
        <taxon>Arthropoda</taxon>
        <taxon>Hexapoda</taxon>
        <taxon>Insecta</taxon>
        <taxon>Pterygota</taxon>
        <taxon>Neoptera</taxon>
        <taxon>Endopterygota</taxon>
        <taxon>Diptera</taxon>
        <taxon>Brachycera</taxon>
        <taxon>Muscomorpha</taxon>
        <taxon>Tephritoidea</taxon>
        <taxon>Tephritidae</taxon>
        <taxon>Ceratitis</taxon>
        <taxon>Ceratitis</taxon>
    </lineage>
</organism>
<dbReference type="Proteomes" id="UP000606786">
    <property type="component" value="Unassembled WGS sequence"/>
</dbReference>